<gene>
    <name evidence="2" type="ORF">LCGC14_0630430</name>
</gene>
<comment type="caution">
    <text evidence="2">The sequence shown here is derived from an EMBL/GenBank/DDBJ whole genome shotgun (WGS) entry which is preliminary data.</text>
</comment>
<accession>A0A0F9R7B3</accession>
<dbReference type="EMBL" id="LAZR01001101">
    <property type="protein sequence ID" value="KKN50659.1"/>
    <property type="molecule type" value="Genomic_DNA"/>
</dbReference>
<feature type="region of interest" description="Disordered" evidence="1">
    <location>
        <begin position="973"/>
        <end position="1017"/>
    </location>
</feature>
<feature type="compositionally biased region" description="Pro residues" evidence="1">
    <location>
        <begin position="975"/>
        <end position="995"/>
    </location>
</feature>
<organism evidence="2">
    <name type="scientific">marine sediment metagenome</name>
    <dbReference type="NCBI Taxonomy" id="412755"/>
    <lineage>
        <taxon>unclassified sequences</taxon>
        <taxon>metagenomes</taxon>
        <taxon>ecological metagenomes</taxon>
    </lineage>
</organism>
<proteinExistence type="predicted"/>
<dbReference type="AlphaFoldDB" id="A0A0F9R7B3"/>
<reference evidence="2" key="1">
    <citation type="journal article" date="2015" name="Nature">
        <title>Complex archaea that bridge the gap between prokaryotes and eukaryotes.</title>
        <authorList>
            <person name="Spang A."/>
            <person name="Saw J.H."/>
            <person name="Jorgensen S.L."/>
            <person name="Zaremba-Niedzwiedzka K."/>
            <person name="Martijn J."/>
            <person name="Lind A.E."/>
            <person name="van Eijk R."/>
            <person name="Schleper C."/>
            <person name="Guy L."/>
            <person name="Ettema T.J."/>
        </authorList>
    </citation>
    <scope>NUCLEOTIDE SEQUENCE</scope>
</reference>
<evidence type="ECO:0000313" key="2">
    <source>
        <dbReference type="EMBL" id="KKN50659.1"/>
    </source>
</evidence>
<name>A0A0F9R7B3_9ZZZZ</name>
<evidence type="ECO:0000256" key="1">
    <source>
        <dbReference type="SAM" id="MobiDB-lite"/>
    </source>
</evidence>
<protein>
    <submittedName>
        <fullName evidence="2">Uncharacterized protein</fullName>
    </submittedName>
</protein>
<sequence length="1072" mass="120629">MMRNASIQKESMALGVGYTGLSTATNNLDWEYPDIGSKAQAIKDAIESKFGEYMKADLVGESGKKRQHAIQSGLFVVQPTDQNDPLKVSGEESAFQDPDKLASLVMRFVYRRRIMPQHDSQAMERSEGAVAELNQVLERSGLTRYKIEDFINELERQRVSLNPYFHASKFNIAKGGGITQNMLASFLEQEKQRYGGQSVLPGGLNPSRFFVAATRRNAAKDRVSLTEPKAYNRKFKNDQIGDLSYDTYLVKAIANKVRQGYAIDLNALSKDIEKEKQQYVQKLGIADTTAIDHHYKQMHKNIYQEFTRGLQVTKSDIPRNMSLYHWGKLDNGYRQGLQRISGEGRNSRSNLTVTELRILLRNLSGEMWDYMKYVSAKVIQTHGEAALRQHYDKNFAFIERYLAPDEFYVPGYSMTYSSNGLDTDPIDSTQRMLLLPGMKKLPQSEVGAGKIVYDRDHGNFGRHHLTKNWFNPSGQTESFGGLYEIVSKFGPWADRVLQVLQTQRSPFQRGGEASTSWALILHNRSNAETVLDMLQQYPSWEEYSQRHLSDSLASQLSTYNKHKPQLTDDDPVLDLVRQGADKNKHNFVLSLMNLQLPPSHPVSKLLVKVRNYKMSADEMVAAVQKMSQNNLNNPLGDAIRAYQKSGDWSAFTDHIRHAGFIAEKTTDKSTRIDQAGFNMLKQYGYQVAKLMDLISCIMYASSAEILTSRQSGGKNPLRRDSIKEIICGRRYSTSSGKGDGGQVMIGIRYAFNAPEIVDETTEYGQKVMKMLQEEFRRRHDMPRARGLTQRETLYPENIGEREVDIGEGPVPIGVHQPLPGQPYQGKVIKVIENLEYFVGEAGSSEGMLKDLSHGNDWPTVLDDFLRRFPTLESQLGVLISPINARFDLIEVSAKKAIDNVRRRLEEELSTKVEILLQQQDGSEEFLASDKINDETTLLQQELDSAGESMQVPTDAPEVSDSSGVVEAPVGIQPTPVAPTPVPPTPEVPAETPPTVPEESVETSEKPMPRQDNPNFVGKREKGRKLIRTRPTKGMLSRSSVFNRLEKVATKVDSIGLTNLAAKLDYILQKLGK</sequence>